<dbReference type="PROSITE" id="PS50887">
    <property type="entry name" value="GGDEF"/>
    <property type="match status" value="1"/>
</dbReference>
<accession>A0A1R4LDD8</accession>
<dbReference type="GO" id="GO:0043709">
    <property type="term" value="P:cell adhesion involved in single-species biofilm formation"/>
    <property type="evidence" value="ECO:0007669"/>
    <property type="project" value="TreeGrafter"/>
</dbReference>
<dbReference type="InterPro" id="IPR000160">
    <property type="entry name" value="GGDEF_dom"/>
</dbReference>
<dbReference type="GO" id="GO:1902201">
    <property type="term" value="P:negative regulation of bacterial-type flagellum-dependent cell motility"/>
    <property type="evidence" value="ECO:0007669"/>
    <property type="project" value="TreeGrafter"/>
</dbReference>
<dbReference type="PANTHER" id="PTHR45138">
    <property type="entry name" value="REGULATORY COMPONENTS OF SENSORY TRANSDUCTION SYSTEM"/>
    <property type="match status" value="1"/>
</dbReference>
<dbReference type="Proteomes" id="UP000188276">
    <property type="component" value="Unassembled WGS sequence"/>
</dbReference>
<evidence type="ECO:0000256" key="3">
    <source>
        <dbReference type="SAM" id="Phobius"/>
    </source>
</evidence>
<keyword evidence="5" id="KW-0808">Transferase</keyword>
<dbReference type="SUPFAM" id="SSF55073">
    <property type="entry name" value="Nucleotide cyclase"/>
    <property type="match status" value="1"/>
</dbReference>
<dbReference type="SMART" id="SM00267">
    <property type="entry name" value="GGDEF"/>
    <property type="match status" value="1"/>
</dbReference>
<organism evidence="5 6">
    <name type="scientific">Vibrio ruber (strain DSM 16370 / JCM 11486 / BCRC 17186 / CECT 7878 / LMG 23124 / VR1)</name>
    <dbReference type="NCBI Taxonomy" id="1123498"/>
    <lineage>
        <taxon>Bacteria</taxon>
        <taxon>Pseudomonadati</taxon>
        <taxon>Pseudomonadota</taxon>
        <taxon>Gammaproteobacteria</taxon>
        <taxon>Vibrionales</taxon>
        <taxon>Vibrionaceae</taxon>
        <taxon>Vibrio</taxon>
    </lineage>
</organism>
<keyword evidence="6" id="KW-1185">Reference proteome</keyword>
<dbReference type="Pfam" id="PF00990">
    <property type="entry name" value="GGDEF"/>
    <property type="match status" value="1"/>
</dbReference>
<dbReference type="STRING" id="1123498.VR7878_00761"/>
<dbReference type="GO" id="GO:0005886">
    <property type="term" value="C:plasma membrane"/>
    <property type="evidence" value="ECO:0007669"/>
    <property type="project" value="TreeGrafter"/>
</dbReference>
<evidence type="ECO:0000259" key="4">
    <source>
        <dbReference type="PROSITE" id="PS50887"/>
    </source>
</evidence>
<dbReference type="PANTHER" id="PTHR45138:SF9">
    <property type="entry name" value="DIGUANYLATE CYCLASE DGCM-RELATED"/>
    <property type="match status" value="1"/>
</dbReference>
<keyword evidence="3" id="KW-0472">Membrane</keyword>
<dbReference type="CDD" id="cd01949">
    <property type="entry name" value="GGDEF"/>
    <property type="match status" value="1"/>
</dbReference>
<evidence type="ECO:0000313" key="6">
    <source>
        <dbReference type="Proteomes" id="UP000188276"/>
    </source>
</evidence>
<keyword evidence="3" id="KW-0812">Transmembrane</keyword>
<comment type="catalytic activity">
    <reaction evidence="2">
        <text>2 GTP = 3',3'-c-di-GMP + 2 diphosphate</text>
        <dbReference type="Rhea" id="RHEA:24898"/>
        <dbReference type="ChEBI" id="CHEBI:33019"/>
        <dbReference type="ChEBI" id="CHEBI:37565"/>
        <dbReference type="ChEBI" id="CHEBI:58805"/>
        <dbReference type="EC" id="2.7.7.65"/>
    </reaction>
</comment>
<protein>
    <recommendedName>
        <fullName evidence="1">diguanylate cyclase</fullName>
        <ecNumber evidence="1">2.7.7.65</ecNumber>
    </recommendedName>
</protein>
<feature type="domain" description="GGDEF" evidence="4">
    <location>
        <begin position="411"/>
        <end position="540"/>
    </location>
</feature>
<dbReference type="Gene3D" id="3.30.70.270">
    <property type="match status" value="1"/>
</dbReference>
<name>A0A1R4LDD8_VIBR1</name>
<keyword evidence="3" id="KW-1133">Transmembrane helix</keyword>
<feature type="transmembrane region" description="Helical" evidence="3">
    <location>
        <begin position="355"/>
        <end position="373"/>
    </location>
</feature>
<dbReference type="EC" id="2.7.7.65" evidence="1"/>
<dbReference type="InterPro" id="IPR029787">
    <property type="entry name" value="Nucleotide_cyclase"/>
</dbReference>
<sequence length="540" mass="62040">MHISEHIHQFHITKINSYYLFISNFDISRCFQIFVVPLCITLKGTTPSLSVYPLMKTYFAVKGRLLTPLVFAFALVGILFEGHIRQLERKLNEEYERIEREFFRASKMLTILDYSLNNYIKVRQSLRLAHTTEIVNGVCHMRPKLAVTDDGENSQAHLQALEYIIVGDKALCDRNSTLHHEVGFRIALAPVISLLHDLDEYLIGVHYIDPSGYIISSPDTLSINVTADMLEKIQSPSWDVYQNLREDQLIKVRGPTVLQELQSTERLVSLMLPVYANHQFKGVISLNIMLDKLLNANQRLAGRLHFIDTQTTSLPENAFQPYSLRDAGISFHHTVYYDMNWWYEFCQFVSLKRSTLILITLMYLLAVTFFLFMNTRHAKSYYEGLAVRDPLTGLRNRRGFEVFLERTPHQSYVAIAMFDIDDFKAINDHFGHDVGDDVIRYVGDQIRCHIRTTDTVARYGGEEFVLYLTAERESHLRKTLLRIKDALSEESKVVVEGGFTISGGVEIVPCSELCDIDAILKSADEKLYIAKESGKNQLIF</sequence>
<evidence type="ECO:0000256" key="1">
    <source>
        <dbReference type="ARBA" id="ARBA00012528"/>
    </source>
</evidence>
<evidence type="ECO:0000313" key="5">
    <source>
        <dbReference type="EMBL" id="SJN54413.1"/>
    </source>
</evidence>
<dbReference type="GO" id="GO:0052621">
    <property type="term" value="F:diguanylate cyclase activity"/>
    <property type="evidence" value="ECO:0007669"/>
    <property type="project" value="UniProtKB-EC"/>
</dbReference>
<dbReference type="NCBIfam" id="TIGR00254">
    <property type="entry name" value="GGDEF"/>
    <property type="match status" value="1"/>
</dbReference>
<keyword evidence="5" id="KW-0548">Nucleotidyltransferase</keyword>
<reference evidence="6" key="1">
    <citation type="submission" date="2017-02" db="EMBL/GenBank/DDBJ databases">
        <authorList>
            <person name="Rodrigo-Torres L."/>
            <person name="Arahal R.D."/>
            <person name="Lucena T."/>
        </authorList>
    </citation>
    <scope>NUCLEOTIDE SEQUENCE [LARGE SCALE GENOMIC DNA]</scope>
    <source>
        <strain evidence="6">CECT 7878</strain>
    </source>
</reference>
<feature type="transmembrane region" description="Helical" evidence="3">
    <location>
        <begin position="65"/>
        <end position="84"/>
    </location>
</feature>
<gene>
    <name evidence="5" type="primary">yedQ</name>
    <name evidence="5" type="ORF">VR7878_00761</name>
</gene>
<proteinExistence type="predicted"/>
<dbReference type="EMBL" id="FULE01000013">
    <property type="protein sequence ID" value="SJN54413.1"/>
    <property type="molecule type" value="Genomic_DNA"/>
</dbReference>
<dbReference type="InterPro" id="IPR050469">
    <property type="entry name" value="Diguanylate_Cyclase"/>
</dbReference>
<dbReference type="InterPro" id="IPR043128">
    <property type="entry name" value="Rev_trsase/Diguanyl_cyclase"/>
</dbReference>
<evidence type="ECO:0000256" key="2">
    <source>
        <dbReference type="ARBA" id="ARBA00034247"/>
    </source>
</evidence>
<dbReference type="AlphaFoldDB" id="A0A1R4LDD8"/>